<feature type="domain" description="LiaF transmembrane" evidence="1">
    <location>
        <begin position="6"/>
        <end position="102"/>
    </location>
</feature>
<organism evidence="2 3">
    <name type="scientific">Clostridium felsineum</name>
    <dbReference type="NCBI Taxonomy" id="36839"/>
    <lineage>
        <taxon>Bacteria</taxon>
        <taxon>Bacillati</taxon>
        <taxon>Bacillota</taxon>
        <taxon>Clostridia</taxon>
        <taxon>Eubacteriales</taxon>
        <taxon>Clostridiaceae</taxon>
        <taxon>Clostridium</taxon>
    </lineage>
</organism>
<dbReference type="InterPro" id="IPR054331">
    <property type="entry name" value="LiaF_TM"/>
</dbReference>
<proteinExistence type="predicted"/>
<name>A0A1S8M793_9CLOT</name>
<sequence>MKTKLFVGVIFILLGASIFCTQLGIMNLKDVYSFLWPLILIAAGVQRLYKNNTFRTSSAIVILLGVLFELDAFNLLPYNAAALIAPCILIIIGISKIFSANKVMHN</sequence>
<dbReference type="KEGG" id="crw:CROST_008640"/>
<dbReference type="RefSeq" id="WP_077834322.1">
    <property type="nucleotide sequence ID" value="NZ_CP096983.1"/>
</dbReference>
<dbReference type="EMBL" id="CP096983">
    <property type="protein sequence ID" value="URZ10156.1"/>
    <property type="molecule type" value="Genomic_DNA"/>
</dbReference>
<evidence type="ECO:0000313" key="2">
    <source>
        <dbReference type="EMBL" id="URZ10156.1"/>
    </source>
</evidence>
<protein>
    <recommendedName>
        <fullName evidence="1">LiaF transmembrane domain-containing protein</fullName>
    </recommendedName>
</protein>
<reference evidence="2 3" key="1">
    <citation type="submission" date="2022-04" db="EMBL/GenBank/DDBJ databases">
        <title>Genome sequence of C. roseum typestrain.</title>
        <authorList>
            <person name="Poehlein A."/>
            <person name="Schoch T."/>
            <person name="Duerre P."/>
            <person name="Daniel R."/>
        </authorList>
    </citation>
    <scope>NUCLEOTIDE SEQUENCE [LARGE SCALE GENOMIC DNA]</scope>
    <source>
        <strain evidence="2 3">DSM 7320</strain>
    </source>
</reference>
<keyword evidence="3" id="KW-1185">Reference proteome</keyword>
<dbReference type="STRING" id="84029.CROST_17490"/>
<evidence type="ECO:0000313" key="3">
    <source>
        <dbReference type="Proteomes" id="UP000190951"/>
    </source>
</evidence>
<accession>A0A1S8M793</accession>
<gene>
    <name evidence="2" type="ORF">CROST_008640</name>
</gene>
<dbReference type="AlphaFoldDB" id="A0A1S8M793"/>
<evidence type="ECO:0000259" key="1">
    <source>
        <dbReference type="Pfam" id="PF22570"/>
    </source>
</evidence>
<dbReference type="Pfam" id="PF22570">
    <property type="entry name" value="LiaF-TM"/>
    <property type="match status" value="1"/>
</dbReference>
<dbReference type="Proteomes" id="UP000190951">
    <property type="component" value="Chromosome"/>
</dbReference>